<evidence type="ECO:0000259" key="4">
    <source>
        <dbReference type="Pfam" id="PF24521"/>
    </source>
</evidence>
<feature type="compositionally biased region" description="Basic and acidic residues" evidence="2">
    <location>
        <begin position="780"/>
        <end position="796"/>
    </location>
</feature>
<accession>A0A066XCK1</accession>
<feature type="region of interest" description="Disordered" evidence="2">
    <location>
        <begin position="488"/>
        <end position="545"/>
    </location>
</feature>
<dbReference type="Pfam" id="PF24513">
    <property type="entry name" value="DUF7593"/>
    <property type="match status" value="1"/>
</dbReference>
<feature type="compositionally biased region" description="Basic and acidic residues" evidence="2">
    <location>
        <begin position="834"/>
        <end position="846"/>
    </location>
</feature>
<feature type="domain" description="KRIT1 ARM-repeats" evidence="4">
    <location>
        <begin position="537"/>
        <end position="685"/>
    </location>
</feature>
<dbReference type="EMBL" id="JMSE01001201">
    <property type="protein sequence ID" value="KDN63715.1"/>
    <property type="molecule type" value="Genomic_DNA"/>
</dbReference>
<feature type="region of interest" description="Disordered" evidence="2">
    <location>
        <begin position="1461"/>
        <end position="1484"/>
    </location>
</feature>
<feature type="compositionally biased region" description="Basic and acidic residues" evidence="2">
    <location>
        <begin position="757"/>
        <end position="772"/>
    </location>
</feature>
<feature type="compositionally biased region" description="Basic residues" evidence="2">
    <location>
        <begin position="279"/>
        <end position="289"/>
    </location>
</feature>
<dbReference type="OMA" id="GYNTPML"/>
<dbReference type="InterPro" id="IPR002110">
    <property type="entry name" value="Ankyrin_rpt"/>
</dbReference>
<feature type="compositionally biased region" description="Low complexity" evidence="2">
    <location>
        <begin position="522"/>
        <end position="536"/>
    </location>
</feature>
<evidence type="ECO:0000256" key="1">
    <source>
        <dbReference type="PROSITE-ProRule" id="PRU00023"/>
    </source>
</evidence>
<dbReference type="SUPFAM" id="SSF48403">
    <property type="entry name" value="Ankyrin repeat"/>
    <property type="match status" value="1"/>
</dbReference>
<feature type="compositionally biased region" description="Polar residues" evidence="2">
    <location>
        <begin position="290"/>
        <end position="302"/>
    </location>
</feature>
<dbReference type="eggNOG" id="KOG0504">
    <property type="taxonomic scope" value="Eukaryota"/>
</dbReference>
<feature type="compositionally biased region" description="Basic and acidic residues" evidence="2">
    <location>
        <begin position="489"/>
        <end position="521"/>
    </location>
</feature>
<protein>
    <submittedName>
        <fullName evidence="5">Uncharacterized protein</fullName>
    </submittedName>
</protein>
<dbReference type="PROSITE" id="PS50297">
    <property type="entry name" value="ANK_REP_REGION"/>
    <property type="match status" value="2"/>
</dbReference>
<evidence type="ECO:0000313" key="5">
    <source>
        <dbReference type="EMBL" id="KDN63715.1"/>
    </source>
</evidence>
<feature type="compositionally biased region" description="Polar residues" evidence="2">
    <location>
        <begin position="336"/>
        <end position="350"/>
    </location>
</feature>
<proteinExistence type="predicted"/>
<gene>
    <name evidence="5" type="ORF">CSUB01_07978</name>
</gene>
<feature type="compositionally biased region" description="Basic and acidic residues" evidence="2">
    <location>
        <begin position="119"/>
        <end position="134"/>
    </location>
</feature>
<keyword evidence="1" id="KW-0040">ANK repeat</keyword>
<feature type="domain" description="DUF7593" evidence="3">
    <location>
        <begin position="1242"/>
        <end position="1402"/>
    </location>
</feature>
<dbReference type="Gene3D" id="1.25.40.20">
    <property type="entry name" value="Ankyrin repeat-containing domain"/>
    <property type="match status" value="2"/>
</dbReference>
<name>A0A066XCK1_COLSU</name>
<dbReference type="InterPro" id="IPR036770">
    <property type="entry name" value="Ankyrin_rpt-contain_sf"/>
</dbReference>
<dbReference type="OrthoDB" id="194358at2759"/>
<feature type="compositionally biased region" description="Basic and acidic residues" evidence="2">
    <location>
        <begin position="102"/>
        <end position="111"/>
    </location>
</feature>
<dbReference type="InterPro" id="IPR056015">
    <property type="entry name" value="DUF7593"/>
</dbReference>
<dbReference type="PANTHER" id="PTHR24149">
    <property type="entry name" value="ANKYRIN REPEAT DOMAIN-CONTAINING PROTEIN 12"/>
    <property type="match status" value="1"/>
</dbReference>
<feature type="compositionally biased region" description="Basic and acidic residues" evidence="2">
    <location>
        <begin position="861"/>
        <end position="900"/>
    </location>
</feature>
<feature type="compositionally biased region" description="Basic and acidic residues" evidence="2">
    <location>
        <begin position="922"/>
        <end position="943"/>
    </location>
</feature>
<dbReference type="GO" id="GO:0005654">
    <property type="term" value="C:nucleoplasm"/>
    <property type="evidence" value="ECO:0007669"/>
    <property type="project" value="TreeGrafter"/>
</dbReference>
<dbReference type="HOGENOM" id="CLU_002229_0_0_1"/>
<organism evidence="5 6">
    <name type="scientific">Colletotrichum sublineola</name>
    <name type="common">Sorghum anthracnose fungus</name>
    <dbReference type="NCBI Taxonomy" id="1173701"/>
    <lineage>
        <taxon>Eukaryota</taxon>
        <taxon>Fungi</taxon>
        <taxon>Dikarya</taxon>
        <taxon>Ascomycota</taxon>
        <taxon>Pezizomycotina</taxon>
        <taxon>Sordariomycetes</taxon>
        <taxon>Hypocreomycetidae</taxon>
        <taxon>Glomerellales</taxon>
        <taxon>Glomerellaceae</taxon>
        <taxon>Colletotrichum</taxon>
        <taxon>Colletotrichum graminicola species complex</taxon>
    </lineage>
</organism>
<evidence type="ECO:0000256" key="2">
    <source>
        <dbReference type="SAM" id="MobiDB-lite"/>
    </source>
</evidence>
<feature type="compositionally biased region" description="Polar residues" evidence="2">
    <location>
        <begin position="850"/>
        <end position="859"/>
    </location>
</feature>
<comment type="caution">
    <text evidence="5">The sequence shown here is derived from an EMBL/GenBank/DDBJ whole genome shotgun (WGS) entry which is preliminary data.</text>
</comment>
<feature type="repeat" description="ANK" evidence="1">
    <location>
        <begin position="431"/>
        <end position="463"/>
    </location>
</feature>
<feature type="compositionally biased region" description="Pro residues" evidence="2">
    <location>
        <begin position="1546"/>
        <end position="1556"/>
    </location>
</feature>
<feature type="region of interest" description="Disordered" evidence="2">
    <location>
        <begin position="1505"/>
        <end position="1578"/>
    </location>
</feature>
<feature type="compositionally biased region" description="Polar residues" evidence="2">
    <location>
        <begin position="1521"/>
        <end position="1541"/>
    </location>
</feature>
<reference evidence="6" key="1">
    <citation type="journal article" date="2014" name="Genome Announc.">
        <title>Draft genome sequence of Colletotrichum sublineola, a destructive pathogen of cultivated sorghum.</title>
        <authorList>
            <person name="Baroncelli R."/>
            <person name="Sanz-Martin J.M."/>
            <person name="Rech G.E."/>
            <person name="Sukno S.A."/>
            <person name="Thon M.R."/>
        </authorList>
    </citation>
    <scope>NUCLEOTIDE SEQUENCE [LARGE SCALE GENOMIC DNA]</scope>
    <source>
        <strain evidence="6">TX430BB</strain>
    </source>
</reference>
<keyword evidence="6" id="KW-1185">Reference proteome</keyword>
<evidence type="ECO:0000313" key="6">
    <source>
        <dbReference type="Proteomes" id="UP000027238"/>
    </source>
</evidence>
<sequence>MDAQNAAGSDKPKPVAAAEKRPGSHQPDESKESTESNSKPAKAADESIKSPSHLPKDIKSSVIVSRPLPAIDDAPADRDSDAETIVLPGKDGHSPSKVRKVKHEDRSDGEHPAPPSLRKVRDASASRDGDKEKMANPPRLSETASSLGLKKKRIHDQSARSKDGSSGLSSAPTSPPHHMRRSGGHSDTDTGADRRKSPKLSMKDRAKSTDRTIPHKRKASRADSDEEAENRKARRQRIIADHNSGIESRGNRLSKEPKSSSSSKREHDGHSGSRTRSVSPHHPRAHRRSVSTQLPANSSNGLSYKKKRLPPPLQSTDYHSDESSASGSPHPRSSKLRNLSTPATAESNMSPAKIAPHKKHLDAHGQTFLARACARGEYDLAKQRLGERPEDLNVADYAGNTPLQIAAINGYEDIVKLLIDAGCNLDCVNYDKDTPLLDAVDNGHLGVVKMLLNAGVNPRKANLSGEEPLDRVSDDLENAEEFRAALVEAKSRQGDRRRTSEDHHQTDHPDSRSSHGPDSPRRSPAPSASHASGRRAGTVRANKTSNHLLYMSLDDKTLRQAAGKGDEETVTRILQVKDGCDDSEAMVAAARGGHEVVIQLLLALGGANPDPAPVSSMPPEFATPMLAAIGQENIKVVRLLLDQGNFDPTRRFKGETYYEIARRRQGTNWKEEEHMLKEAYDAYRKSHRDIAKTKSPSRREREKERERDRDREQDRETKRQGRNELKDEARPHKRNLSSPPRDPEKRKKLSTRNVTSPKEKRRADSFHDDQGSPKRGPGRPRKEDRLPTIAVSDREASPALSQKQSVKSVKRAESDVAAMSSEGEAAKPRRKLVSKGELRGEREKNRRASMVSTTSSIKDPSSPRDPKHDDHPEKPKGETLSEKYHDRTKALKRDESRDRLSVSGDNSSKRHRSSVTPPHSSTGEKEEGEAPVKRRRLDFDGKERRPKSTSSPDDPHRASRDGPLRSKSSLRDQEDSDRRPSKPKADPDGHRRESGKSSNSDKSSIHVKSEDIDTEMLDAPEVKDTIEADSRLKKDREDEKRRLEEKERRREEKRQEERKRREAEAEEARRKEEERRQREAEEKKRETEQKKREAEQKQREAEEKRLREEEEAKQREEQERKRKIELEKKRQEEELRQRREAEEKKKREEEEKRLREEEEKKRREEELKKKEEEARKQREEEERLRKEQLEREAVEEARRLREEEERKERERKERLYREEMERKRIAKEAEQRRLLEEQERLRLAKLPPLLRWLDSCPNPKTPELAAKFKHMQGVRYDTIRPQATGTADGREQWVLNTHVALLLGEKDLALSRYTAWEHVPVSDLAKKVIWRLESDRYALMNESLYELGAGLSDYYGEGQDPFKMNYSTKEKLRGEAREKFLKLDMFFVKVSDLMFIVPSIPHLRSLKMSVEYRELPDDEDQLYGWKVPQKWKKDPDADRFYGFAPRNKYYINGVMVEEQKPGMSATSNTPFPEKRVPRKGLQQVFPSDPDYVRVCKEQGLEHLLNGTKPPAALPNGGHLSPRSQSNATESSVEPSNGSQALVTGPAPAPAPVPVPVPASTEPKLLPNGVNGVSVLGSN</sequence>
<feature type="compositionally biased region" description="Basic and acidic residues" evidence="2">
    <location>
        <begin position="1020"/>
        <end position="1189"/>
    </location>
</feature>
<dbReference type="InterPro" id="IPR056485">
    <property type="entry name" value="ARM_KRIT1"/>
</dbReference>
<feature type="compositionally biased region" description="Basic and acidic residues" evidence="2">
    <location>
        <begin position="184"/>
        <end position="213"/>
    </location>
</feature>
<dbReference type="SMART" id="SM00248">
    <property type="entry name" value="ANK"/>
    <property type="match status" value="5"/>
</dbReference>
<dbReference type="Pfam" id="PF24521">
    <property type="entry name" value="Ank_KRIT1"/>
    <property type="match status" value="1"/>
</dbReference>
<dbReference type="PROSITE" id="PS50088">
    <property type="entry name" value="ANK_REPEAT"/>
    <property type="match status" value="2"/>
</dbReference>
<feature type="compositionally biased region" description="Basic and acidic residues" evidence="2">
    <location>
        <begin position="249"/>
        <end position="271"/>
    </location>
</feature>
<feature type="region of interest" description="Disordered" evidence="2">
    <location>
        <begin position="684"/>
        <end position="1189"/>
    </location>
</feature>
<feature type="region of interest" description="Disordered" evidence="2">
    <location>
        <begin position="1"/>
        <end position="350"/>
    </location>
</feature>
<feature type="compositionally biased region" description="Basic and acidic residues" evidence="2">
    <location>
        <begin position="684"/>
        <end position="730"/>
    </location>
</feature>
<dbReference type="PANTHER" id="PTHR24149:SF14">
    <property type="entry name" value="ANKYRIN REPEAT DOMAIN 12"/>
    <property type="match status" value="1"/>
</dbReference>
<feature type="compositionally biased region" description="Basic and acidic residues" evidence="2">
    <location>
        <begin position="42"/>
        <end position="59"/>
    </location>
</feature>
<feature type="compositionally biased region" description="Basic and acidic residues" evidence="2">
    <location>
        <begin position="953"/>
        <end position="995"/>
    </location>
</feature>
<feature type="compositionally biased region" description="Basic and acidic residues" evidence="2">
    <location>
        <begin position="10"/>
        <end position="34"/>
    </location>
</feature>
<dbReference type="InterPro" id="IPR053210">
    <property type="entry name" value="ANKRD12"/>
</dbReference>
<evidence type="ECO:0000259" key="3">
    <source>
        <dbReference type="Pfam" id="PF24513"/>
    </source>
</evidence>
<dbReference type="Pfam" id="PF12796">
    <property type="entry name" value="Ank_2"/>
    <property type="match status" value="1"/>
</dbReference>
<dbReference type="STRING" id="1173701.A0A066XCK1"/>
<dbReference type="Proteomes" id="UP000027238">
    <property type="component" value="Unassembled WGS sequence"/>
</dbReference>
<feature type="repeat" description="ANK" evidence="1">
    <location>
        <begin position="398"/>
        <end position="430"/>
    </location>
</feature>